<dbReference type="GO" id="GO:0005886">
    <property type="term" value="C:plasma membrane"/>
    <property type="evidence" value="ECO:0007669"/>
    <property type="project" value="UniProtKB-SubCell"/>
</dbReference>
<keyword evidence="4 6" id="KW-1133">Transmembrane helix</keyword>
<evidence type="ECO:0000313" key="8">
    <source>
        <dbReference type="Proteomes" id="UP000248840"/>
    </source>
</evidence>
<dbReference type="RefSeq" id="WP_112111712.1">
    <property type="nucleotide sequence ID" value="NZ_QLSZ01000001.1"/>
</dbReference>
<evidence type="ECO:0000256" key="1">
    <source>
        <dbReference type="ARBA" id="ARBA00004651"/>
    </source>
</evidence>
<proteinExistence type="predicted"/>
<feature type="transmembrane region" description="Helical" evidence="6">
    <location>
        <begin position="21"/>
        <end position="47"/>
    </location>
</feature>
<dbReference type="GO" id="GO:0009246">
    <property type="term" value="P:enterobacterial common antigen biosynthetic process"/>
    <property type="evidence" value="ECO:0007669"/>
    <property type="project" value="InterPro"/>
</dbReference>
<evidence type="ECO:0000256" key="4">
    <source>
        <dbReference type="ARBA" id="ARBA00022989"/>
    </source>
</evidence>
<dbReference type="PANTHER" id="PTHR30250">
    <property type="entry name" value="PST FAMILY PREDICTED COLANIC ACID TRANSPORTER"/>
    <property type="match status" value="1"/>
</dbReference>
<feature type="transmembrane region" description="Helical" evidence="6">
    <location>
        <begin position="154"/>
        <end position="175"/>
    </location>
</feature>
<keyword evidence="2" id="KW-1003">Cell membrane</keyword>
<sequence length="423" mass="48348">MIQKIKNNPLIKVLSINSISVAVSFVLGLFSSKVISVFLGTSGMALIGSFRNFTSMLKSIATLGISNSVVKLFVEHKEDEEKLASIYATFFGLFLIISLALGTLLLLFADPISTFIFFKNSYSIPIQFFGLSLPLVVMNVFWTAIYNAFEQFKFIVIIQIISNILLFAITAYLIWKENLFGGLLSVAIGDVISFIITYIFIKNSFGYFKFSIQKMAVGKYFNVLKKFSIMAFLSAVLVPITLILIRNKITALYSTEEAGIWEGINRLSGFYMMFFNTGLTLYYAPKLASLTTDNEFRNELKEYFKHLVPIFIVVLLIVFFFKGFIVELAFTKEFNKIKNILVWQLLGDLFRFFSLAFGFQIVMKSMMKRYFIVEIVFNTTFLLLSFLLLPNYATLGVLQAYFLSSFGTFLIMIYMFRKVLIKM</sequence>
<dbReference type="EMBL" id="QLSZ01000001">
    <property type="protein sequence ID" value="RAR75327.1"/>
    <property type="molecule type" value="Genomic_DNA"/>
</dbReference>
<keyword evidence="8" id="KW-1185">Reference proteome</keyword>
<feature type="transmembrane region" description="Helical" evidence="6">
    <location>
        <begin position="264"/>
        <end position="283"/>
    </location>
</feature>
<comment type="subcellular location">
    <subcellularLocation>
        <location evidence="1">Cell membrane</location>
        <topology evidence="1">Multi-pass membrane protein</topology>
    </subcellularLocation>
</comment>
<dbReference type="InterPro" id="IPR050833">
    <property type="entry name" value="Poly_Biosynth_Transport"/>
</dbReference>
<evidence type="ECO:0000256" key="6">
    <source>
        <dbReference type="SAM" id="Phobius"/>
    </source>
</evidence>
<dbReference type="InterPro" id="IPR044550">
    <property type="entry name" value="WzxE"/>
</dbReference>
<evidence type="ECO:0000256" key="2">
    <source>
        <dbReference type="ARBA" id="ARBA00022475"/>
    </source>
</evidence>
<comment type="caution">
    <text evidence="7">The sequence shown here is derived from an EMBL/GenBank/DDBJ whole genome shotgun (WGS) entry which is preliminary data.</text>
</comment>
<feature type="transmembrane region" description="Helical" evidence="6">
    <location>
        <begin position="341"/>
        <end position="363"/>
    </location>
</feature>
<keyword evidence="5 6" id="KW-0472">Membrane</keyword>
<feature type="transmembrane region" description="Helical" evidence="6">
    <location>
        <begin position="181"/>
        <end position="201"/>
    </location>
</feature>
<dbReference type="AlphaFoldDB" id="A0A328YXQ1"/>
<reference evidence="7 8" key="1">
    <citation type="submission" date="2018-06" db="EMBL/GenBank/DDBJ databases">
        <title>Genomic Encyclopedia of Archaeal and Bacterial Type Strains, Phase II (KMG-II): from individual species to whole genera.</title>
        <authorList>
            <person name="Goeker M."/>
        </authorList>
    </citation>
    <scope>NUCLEOTIDE SEQUENCE [LARGE SCALE GENOMIC DNA]</scope>
    <source>
        <strain evidence="7 8">DSM 25663</strain>
    </source>
</reference>
<dbReference type="Pfam" id="PF01943">
    <property type="entry name" value="Polysacc_synt"/>
    <property type="match status" value="1"/>
</dbReference>
<organism evidence="7 8">
    <name type="scientific">Flavobacterium aciduliphilum</name>
    <dbReference type="NCBI Taxonomy" id="1101402"/>
    <lineage>
        <taxon>Bacteria</taxon>
        <taxon>Pseudomonadati</taxon>
        <taxon>Bacteroidota</taxon>
        <taxon>Flavobacteriia</taxon>
        <taxon>Flavobacteriales</taxon>
        <taxon>Flavobacteriaceae</taxon>
        <taxon>Flavobacterium</taxon>
    </lineage>
</organism>
<feature type="transmembrane region" description="Helical" evidence="6">
    <location>
        <begin position="121"/>
        <end position="142"/>
    </location>
</feature>
<name>A0A328YXQ1_9FLAO</name>
<evidence type="ECO:0000256" key="3">
    <source>
        <dbReference type="ARBA" id="ARBA00022692"/>
    </source>
</evidence>
<dbReference type="OrthoDB" id="9769862at2"/>
<feature type="transmembrane region" description="Helical" evidence="6">
    <location>
        <begin position="86"/>
        <end position="109"/>
    </location>
</feature>
<evidence type="ECO:0000313" key="7">
    <source>
        <dbReference type="EMBL" id="RAR75327.1"/>
    </source>
</evidence>
<keyword evidence="3 6" id="KW-0812">Transmembrane</keyword>
<dbReference type="Proteomes" id="UP000248840">
    <property type="component" value="Unassembled WGS sequence"/>
</dbReference>
<dbReference type="CDD" id="cd13125">
    <property type="entry name" value="MATE_like_10"/>
    <property type="match status" value="1"/>
</dbReference>
<dbReference type="InterPro" id="IPR002797">
    <property type="entry name" value="Polysacc_synth"/>
</dbReference>
<protein>
    <submittedName>
        <fullName evidence="7">PST family polysaccharide transporter</fullName>
    </submittedName>
</protein>
<accession>A0A328YXQ1</accession>
<feature type="transmembrane region" description="Helical" evidence="6">
    <location>
        <begin position="395"/>
        <end position="416"/>
    </location>
</feature>
<gene>
    <name evidence="7" type="ORF">CLV55_10122</name>
</gene>
<evidence type="ECO:0000256" key="5">
    <source>
        <dbReference type="ARBA" id="ARBA00023136"/>
    </source>
</evidence>
<dbReference type="PANTHER" id="PTHR30250:SF30">
    <property type="entry name" value="LIPID III FLIPPASE"/>
    <property type="match status" value="1"/>
</dbReference>
<feature type="transmembrane region" description="Helical" evidence="6">
    <location>
        <begin position="370"/>
        <end position="389"/>
    </location>
</feature>
<feature type="transmembrane region" description="Helical" evidence="6">
    <location>
        <begin position="303"/>
        <end position="321"/>
    </location>
</feature>
<feature type="transmembrane region" description="Helical" evidence="6">
    <location>
        <begin position="222"/>
        <end position="244"/>
    </location>
</feature>